<evidence type="ECO:0000259" key="2">
    <source>
        <dbReference type="SMART" id="SM00460"/>
    </source>
</evidence>
<comment type="caution">
    <text evidence="3">The sequence shown here is derived from an EMBL/GenBank/DDBJ whole genome shotgun (WGS) entry which is preliminary data.</text>
</comment>
<feature type="transmembrane region" description="Helical" evidence="1">
    <location>
        <begin position="20"/>
        <end position="51"/>
    </location>
</feature>
<feature type="transmembrane region" description="Helical" evidence="1">
    <location>
        <begin position="110"/>
        <end position="128"/>
    </location>
</feature>
<dbReference type="Proteomes" id="UP000245790">
    <property type="component" value="Unassembled WGS sequence"/>
</dbReference>
<gene>
    <name evidence="3" type="ORF">C8D97_103208</name>
</gene>
<feature type="transmembrane region" description="Helical" evidence="1">
    <location>
        <begin position="87"/>
        <end position="103"/>
    </location>
</feature>
<keyword evidence="1" id="KW-0812">Transmembrane</keyword>
<dbReference type="Pfam" id="PF13559">
    <property type="entry name" value="DUF4129"/>
    <property type="match status" value="1"/>
</dbReference>
<dbReference type="PANTHER" id="PTHR42736">
    <property type="entry name" value="PROTEIN-GLUTAMINE GAMMA-GLUTAMYLTRANSFERASE"/>
    <property type="match status" value="1"/>
</dbReference>
<dbReference type="OrthoDB" id="9804872at2"/>
<feature type="transmembrane region" description="Helical" evidence="1">
    <location>
        <begin position="165"/>
        <end position="183"/>
    </location>
</feature>
<accession>A0A316FXE1</accession>
<dbReference type="SMART" id="SM00460">
    <property type="entry name" value="TGc"/>
    <property type="match status" value="1"/>
</dbReference>
<dbReference type="InterPro" id="IPR002931">
    <property type="entry name" value="Transglutaminase-like"/>
</dbReference>
<organism evidence="3 4">
    <name type="scientific">Pleionea mediterranea</name>
    <dbReference type="NCBI Taxonomy" id="523701"/>
    <lineage>
        <taxon>Bacteria</taxon>
        <taxon>Pseudomonadati</taxon>
        <taxon>Pseudomonadota</taxon>
        <taxon>Gammaproteobacteria</taxon>
        <taxon>Oceanospirillales</taxon>
        <taxon>Pleioneaceae</taxon>
        <taxon>Pleionea</taxon>
    </lineage>
</organism>
<keyword evidence="1" id="KW-0472">Membrane</keyword>
<keyword evidence="1" id="KW-1133">Transmembrane helix</keyword>
<evidence type="ECO:0000313" key="4">
    <source>
        <dbReference type="Proteomes" id="UP000245790"/>
    </source>
</evidence>
<dbReference type="PANTHER" id="PTHR42736:SF1">
    <property type="entry name" value="PROTEIN-GLUTAMINE GAMMA-GLUTAMYLTRANSFERASE"/>
    <property type="match status" value="1"/>
</dbReference>
<dbReference type="SUPFAM" id="SSF54001">
    <property type="entry name" value="Cysteine proteinases"/>
    <property type="match status" value="1"/>
</dbReference>
<dbReference type="Pfam" id="PF11992">
    <property type="entry name" value="TgpA_N"/>
    <property type="match status" value="1"/>
</dbReference>
<dbReference type="Gene3D" id="3.10.620.30">
    <property type="match status" value="1"/>
</dbReference>
<protein>
    <submittedName>
        <fullName evidence="3">Transglutaminase superfamily protein</fullName>
    </submittedName>
</protein>
<proteinExistence type="predicted"/>
<feature type="domain" description="Transglutaminase-like" evidence="2">
    <location>
        <begin position="401"/>
        <end position="472"/>
    </location>
</feature>
<evidence type="ECO:0000256" key="1">
    <source>
        <dbReference type="SAM" id="Phobius"/>
    </source>
</evidence>
<sequence>MLVLPENQRQLSSNKKQSLALVQLLILFPLMLQLPIILTAIVLFAPIYVLVRGRLNQSMAVNRWLLLIISLLVAIFVYQYYGTFRGKDAGVALIVCMYSLKLLESWKYRDFNLILTLSFFIFAMTFLFTQSFWVLPYMFLAFAVIIYVLMRGNAYASISFSWKPALKLLLLSAPLMVLLFLFFPRLPGPLWKMPGQLTSGSGVSDTMSPGDISTLNLIDEPAFRVKFTTDALPKTSDLYWRGLVLESYDGITWRESEQRSDITKNIQTQGEVFEYFVTLEPTRQRWLFGLDVPVSLRQQSRLKSDATLVAPYRINKRIRYRVSSAPEAIISETLTPVARQINLELPEDSNEQSKQWAIEKFTEAGSAESFVAELLQHINQQPYFYTLTPPIMEREMVDDFWFNHKSGFCEHYASSFVFMLRAAGIPARVVTGYQGGEYNQVGGYYLIKQKDAHAWAEYWVQDKGWVRVDPTSAVAPSRVDVSLQAEMMERGFLFDELPDAELLSSGWLDYASQWFDNANSFWQEWVLDYNQDNQWDLLKWLKLQSLPAYYVNGIVLLVVFAVIYFLWRRISRQHTHLDDVAKAYQRVLKRLAKKGVKKRVDEGAQQFFSRVIKQNPQWQHQLSPILRDYQTLRYRKSAFSKKDEVFQQCLARLKRNARYLQL</sequence>
<dbReference type="Pfam" id="PF01841">
    <property type="entry name" value="Transglut_core"/>
    <property type="match status" value="1"/>
</dbReference>
<name>A0A316FXE1_9GAMM</name>
<keyword evidence="4" id="KW-1185">Reference proteome</keyword>
<feature type="transmembrane region" description="Helical" evidence="1">
    <location>
        <begin position="63"/>
        <end position="81"/>
    </location>
</feature>
<reference evidence="3 4" key="1">
    <citation type="submission" date="2018-05" db="EMBL/GenBank/DDBJ databases">
        <title>Genomic Encyclopedia of Type Strains, Phase IV (KMG-IV): sequencing the most valuable type-strain genomes for metagenomic binning, comparative biology and taxonomic classification.</title>
        <authorList>
            <person name="Goeker M."/>
        </authorList>
    </citation>
    <scope>NUCLEOTIDE SEQUENCE [LARGE SCALE GENOMIC DNA]</scope>
    <source>
        <strain evidence="3 4">DSM 25350</strain>
    </source>
</reference>
<feature type="transmembrane region" description="Helical" evidence="1">
    <location>
        <begin position="134"/>
        <end position="153"/>
    </location>
</feature>
<dbReference type="InterPro" id="IPR038765">
    <property type="entry name" value="Papain-like_cys_pep_sf"/>
</dbReference>
<feature type="transmembrane region" description="Helical" evidence="1">
    <location>
        <begin position="548"/>
        <end position="567"/>
    </location>
</feature>
<dbReference type="InterPro" id="IPR021878">
    <property type="entry name" value="TgpA_N"/>
</dbReference>
<dbReference type="InterPro" id="IPR052901">
    <property type="entry name" value="Bact_TGase-like"/>
</dbReference>
<evidence type="ECO:0000313" key="3">
    <source>
        <dbReference type="EMBL" id="PWK53381.1"/>
    </source>
</evidence>
<dbReference type="AlphaFoldDB" id="A0A316FXE1"/>
<dbReference type="InterPro" id="IPR025403">
    <property type="entry name" value="TgpA-like_C"/>
</dbReference>
<dbReference type="EMBL" id="QGGU01000003">
    <property type="protein sequence ID" value="PWK53381.1"/>
    <property type="molecule type" value="Genomic_DNA"/>
</dbReference>
<dbReference type="RefSeq" id="WP_109762594.1">
    <property type="nucleotide sequence ID" value="NZ_QGGU01000003.1"/>
</dbReference>